<evidence type="ECO:0000259" key="5">
    <source>
        <dbReference type="PROSITE" id="PS50893"/>
    </source>
</evidence>
<dbReference type="AlphaFoldDB" id="A0AAX1TRX1"/>
<dbReference type="SUPFAM" id="SSF52540">
    <property type="entry name" value="P-loop containing nucleoside triphosphate hydrolases"/>
    <property type="match status" value="1"/>
</dbReference>
<dbReference type="PROSITE" id="PS50893">
    <property type="entry name" value="ABC_TRANSPORTER_2"/>
    <property type="match status" value="1"/>
</dbReference>
<dbReference type="InterPro" id="IPR003593">
    <property type="entry name" value="AAA+_ATPase"/>
</dbReference>
<dbReference type="GO" id="GO:0005524">
    <property type="term" value="F:ATP binding"/>
    <property type="evidence" value="ECO:0007669"/>
    <property type="project" value="UniProtKB-KW"/>
</dbReference>
<accession>A0AAX1TRX1</accession>
<dbReference type="PANTHER" id="PTHR42734">
    <property type="entry name" value="METAL TRANSPORT SYSTEM ATP-BINDING PROTEIN TM_0124-RELATED"/>
    <property type="match status" value="1"/>
</dbReference>
<evidence type="ECO:0000256" key="3">
    <source>
        <dbReference type="ARBA" id="ARBA00022741"/>
    </source>
</evidence>
<dbReference type="KEGG" id="ful:C4N20_12020"/>
<dbReference type="Pfam" id="PF00005">
    <property type="entry name" value="ABC_tran"/>
    <property type="match status" value="1"/>
</dbReference>
<organism evidence="6 7">
    <name type="scientific">Fusobacterium ulcerans</name>
    <dbReference type="NCBI Taxonomy" id="861"/>
    <lineage>
        <taxon>Bacteria</taxon>
        <taxon>Fusobacteriati</taxon>
        <taxon>Fusobacteriota</taxon>
        <taxon>Fusobacteriia</taxon>
        <taxon>Fusobacteriales</taxon>
        <taxon>Fusobacteriaceae</taxon>
        <taxon>Fusobacterium</taxon>
    </lineage>
</organism>
<dbReference type="SMART" id="SM00382">
    <property type="entry name" value="AAA"/>
    <property type="match status" value="1"/>
</dbReference>
<dbReference type="InterPro" id="IPR027417">
    <property type="entry name" value="P-loop_NTPase"/>
</dbReference>
<evidence type="ECO:0000313" key="7">
    <source>
        <dbReference type="Proteomes" id="UP000249008"/>
    </source>
</evidence>
<reference evidence="6 7" key="1">
    <citation type="submission" date="2018-06" db="EMBL/GenBank/DDBJ databases">
        <authorList>
            <consortium name="Pathogen Informatics"/>
            <person name="Doyle S."/>
        </authorList>
    </citation>
    <scope>NUCLEOTIDE SEQUENCE [LARGE SCALE GENOMIC DNA]</scope>
    <source>
        <strain evidence="6 7">NCTC12112</strain>
    </source>
</reference>
<dbReference type="InterPro" id="IPR003439">
    <property type="entry name" value="ABC_transporter-like_ATP-bd"/>
</dbReference>
<feature type="domain" description="ABC transporter" evidence="5">
    <location>
        <begin position="6"/>
        <end position="229"/>
    </location>
</feature>
<comment type="similarity">
    <text evidence="1">Belongs to the ABC transporter superfamily.</text>
</comment>
<sequence>MNDIILTVENFGLTIKNRKVLENVSFDIERGDYLAIGGVPGSGKSSLIKGLLGLVNTGITGNISYHNIGKGEVSYIPQNIMQIKEEFPGTAREIVAIGMISRKRGRCLEESDWEKVDELLKLFNLYELKDKKISKLTALQQLKINVAKHLITEPKLIYIDNPSSALDLKSKVDFYSTIKRICDEKEITVIFITHNIKEISNFANKLLFLRRKEKTFYFGDCKDFIKDKE</sequence>
<dbReference type="Gene3D" id="3.40.50.300">
    <property type="entry name" value="P-loop containing nucleotide triphosphate hydrolases"/>
    <property type="match status" value="1"/>
</dbReference>
<evidence type="ECO:0000256" key="4">
    <source>
        <dbReference type="ARBA" id="ARBA00022840"/>
    </source>
</evidence>
<name>A0AAX1TRX1_9FUSO</name>
<dbReference type="Proteomes" id="UP000249008">
    <property type="component" value="Chromosome 1"/>
</dbReference>
<evidence type="ECO:0000313" key="6">
    <source>
        <dbReference type="EMBL" id="SQJ00673.1"/>
    </source>
</evidence>
<proteinExistence type="inferred from homology"/>
<dbReference type="EMBL" id="LS483487">
    <property type="protein sequence ID" value="SQJ00673.1"/>
    <property type="molecule type" value="Genomic_DNA"/>
</dbReference>
<dbReference type="PANTHER" id="PTHR42734:SF17">
    <property type="entry name" value="METAL TRANSPORT SYSTEM ATP-BINDING PROTEIN TM_0124-RELATED"/>
    <property type="match status" value="1"/>
</dbReference>
<keyword evidence="3" id="KW-0547">Nucleotide-binding</keyword>
<dbReference type="InterPro" id="IPR050153">
    <property type="entry name" value="Metal_Ion_Import_ABC"/>
</dbReference>
<dbReference type="GeneID" id="78455542"/>
<gene>
    <name evidence="6" type="ORF">NCTC12112_00964</name>
</gene>
<dbReference type="RefSeq" id="WP_005976679.1">
    <property type="nucleotide sequence ID" value="NZ_BAABXY010000001.1"/>
</dbReference>
<evidence type="ECO:0000256" key="2">
    <source>
        <dbReference type="ARBA" id="ARBA00022448"/>
    </source>
</evidence>
<keyword evidence="4 6" id="KW-0067">ATP-binding</keyword>
<evidence type="ECO:0000256" key="1">
    <source>
        <dbReference type="ARBA" id="ARBA00005417"/>
    </source>
</evidence>
<dbReference type="GO" id="GO:0016887">
    <property type="term" value="F:ATP hydrolysis activity"/>
    <property type="evidence" value="ECO:0007669"/>
    <property type="project" value="InterPro"/>
</dbReference>
<protein>
    <submittedName>
        <fullName evidence="6">Uncharacterized ABC transporter ATP-binding protein HI_1470</fullName>
    </submittedName>
</protein>
<keyword evidence="2" id="KW-0813">Transport</keyword>